<name>S8DM78_9LAMI</name>
<gene>
    <name evidence="1" type="ORF">M569_10683</name>
</gene>
<comment type="caution">
    <text evidence="1">The sequence shown here is derived from an EMBL/GenBank/DDBJ whole genome shotgun (WGS) entry which is preliminary data.</text>
</comment>
<dbReference type="OrthoDB" id="10522778at2759"/>
<evidence type="ECO:0000313" key="2">
    <source>
        <dbReference type="Proteomes" id="UP000015453"/>
    </source>
</evidence>
<feature type="non-terminal residue" evidence="1">
    <location>
        <position position="1"/>
    </location>
</feature>
<feature type="non-terminal residue" evidence="1">
    <location>
        <position position="106"/>
    </location>
</feature>
<sequence length="106" mass="12180">ELDHQDQSSVVWGLRAVKKTFVGCNCFIFRGLVVSRLWFELSFKLALASWQRFLFHIARLQAQVRSFSCRVIKTLRGSSDDIGWLQRTPGMASVEDGSARFQELLE</sequence>
<evidence type="ECO:0000313" key="1">
    <source>
        <dbReference type="EMBL" id="EPS64098.1"/>
    </source>
</evidence>
<dbReference type="AlphaFoldDB" id="S8DM78"/>
<reference evidence="1 2" key="1">
    <citation type="journal article" date="2013" name="BMC Genomics">
        <title>The miniature genome of a carnivorous plant Genlisea aurea contains a low number of genes and short non-coding sequences.</title>
        <authorList>
            <person name="Leushkin E.V."/>
            <person name="Sutormin R.A."/>
            <person name="Nabieva E.R."/>
            <person name="Penin A.A."/>
            <person name="Kondrashov A.S."/>
            <person name="Logacheva M.D."/>
        </authorList>
    </citation>
    <scope>NUCLEOTIDE SEQUENCE [LARGE SCALE GENOMIC DNA]</scope>
</reference>
<proteinExistence type="predicted"/>
<dbReference type="EMBL" id="AUSU01005043">
    <property type="protein sequence ID" value="EPS64098.1"/>
    <property type="molecule type" value="Genomic_DNA"/>
</dbReference>
<organism evidence="1 2">
    <name type="scientific">Genlisea aurea</name>
    <dbReference type="NCBI Taxonomy" id="192259"/>
    <lineage>
        <taxon>Eukaryota</taxon>
        <taxon>Viridiplantae</taxon>
        <taxon>Streptophyta</taxon>
        <taxon>Embryophyta</taxon>
        <taxon>Tracheophyta</taxon>
        <taxon>Spermatophyta</taxon>
        <taxon>Magnoliopsida</taxon>
        <taxon>eudicotyledons</taxon>
        <taxon>Gunneridae</taxon>
        <taxon>Pentapetalae</taxon>
        <taxon>asterids</taxon>
        <taxon>lamiids</taxon>
        <taxon>Lamiales</taxon>
        <taxon>Lentibulariaceae</taxon>
        <taxon>Genlisea</taxon>
    </lineage>
</organism>
<dbReference type="Proteomes" id="UP000015453">
    <property type="component" value="Unassembled WGS sequence"/>
</dbReference>
<protein>
    <submittedName>
        <fullName evidence="1">Uncharacterized protein</fullName>
    </submittedName>
</protein>
<keyword evidence="2" id="KW-1185">Reference proteome</keyword>
<accession>S8DM78</accession>